<dbReference type="InParanoid" id="E3IUY4"/>
<dbReference type="Pfam" id="PF00561">
    <property type="entry name" value="Abhydrolase_1"/>
    <property type="match status" value="1"/>
</dbReference>
<dbReference type="PANTHER" id="PTHR43798">
    <property type="entry name" value="MONOACYLGLYCEROL LIPASE"/>
    <property type="match status" value="1"/>
</dbReference>
<evidence type="ECO:0000259" key="3">
    <source>
        <dbReference type="Pfam" id="PF00561"/>
    </source>
</evidence>
<feature type="compositionally biased region" description="Low complexity" evidence="2">
    <location>
        <begin position="38"/>
        <end position="55"/>
    </location>
</feature>
<proteinExistence type="predicted"/>
<reference evidence="4 5" key="1">
    <citation type="submission" date="2010-10" db="EMBL/GenBank/DDBJ databases">
        <title>Complete sequence of Frankia sp. EuI1c.</title>
        <authorList>
            <consortium name="US DOE Joint Genome Institute"/>
            <person name="Lucas S."/>
            <person name="Copeland A."/>
            <person name="Lapidus A."/>
            <person name="Cheng J.-F."/>
            <person name="Bruce D."/>
            <person name="Goodwin L."/>
            <person name="Pitluck S."/>
            <person name="Chertkov O."/>
            <person name="Detter J.C."/>
            <person name="Han C."/>
            <person name="Tapia R."/>
            <person name="Land M."/>
            <person name="Hauser L."/>
            <person name="Jeffries C."/>
            <person name="Kyrpides N."/>
            <person name="Ivanova N."/>
            <person name="Mikhailova N."/>
            <person name="Beauchemin N."/>
            <person name="Sen A."/>
            <person name="Sur S.A."/>
            <person name="Gtari M."/>
            <person name="Wall L."/>
            <person name="Tisa L."/>
            <person name="Woyke T."/>
        </authorList>
    </citation>
    <scope>NUCLEOTIDE SEQUENCE [LARGE SCALE GENOMIC DNA]</scope>
    <source>
        <strain evidence="5">DSM 45817 / CECT 9037 / EuI1c</strain>
    </source>
</reference>
<dbReference type="HOGENOM" id="CLU_020336_13_2_11"/>
<dbReference type="GO" id="GO:0016787">
    <property type="term" value="F:hydrolase activity"/>
    <property type="evidence" value="ECO:0007669"/>
    <property type="project" value="UniProtKB-KW"/>
</dbReference>
<dbReference type="InterPro" id="IPR050266">
    <property type="entry name" value="AB_hydrolase_sf"/>
</dbReference>
<dbReference type="Gene3D" id="3.40.50.1820">
    <property type="entry name" value="alpha/beta hydrolase"/>
    <property type="match status" value="1"/>
</dbReference>
<feature type="domain" description="AB hydrolase-1" evidence="3">
    <location>
        <begin position="83"/>
        <end position="324"/>
    </location>
</feature>
<keyword evidence="5" id="KW-1185">Reference proteome</keyword>
<evidence type="ECO:0000313" key="4">
    <source>
        <dbReference type="EMBL" id="ADP78864.1"/>
    </source>
</evidence>
<dbReference type="GO" id="GO:0016020">
    <property type="term" value="C:membrane"/>
    <property type="evidence" value="ECO:0007669"/>
    <property type="project" value="TreeGrafter"/>
</dbReference>
<name>E3IUY4_PSEI1</name>
<feature type="region of interest" description="Disordered" evidence="2">
    <location>
        <begin position="1"/>
        <end position="60"/>
    </location>
</feature>
<dbReference type="Proteomes" id="UP000002484">
    <property type="component" value="Chromosome"/>
</dbReference>
<dbReference type="PRINTS" id="PR00111">
    <property type="entry name" value="ABHYDROLASE"/>
</dbReference>
<dbReference type="InterPro" id="IPR029058">
    <property type="entry name" value="AB_hydrolase_fold"/>
</dbReference>
<dbReference type="STRING" id="298654.FraEuI1c_0786"/>
<evidence type="ECO:0000256" key="1">
    <source>
        <dbReference type="ARBA" id="ARBA00022801"/>
    </source>
</evidence>
<dbReference type="RefSeq" id="WP_013421985.1">
    <property type="nucleotide sequence ID" value="NC_014666.1"/>
</dbReference>
<feature type="compositionally biased region" description="Basic and acidic residues" evidence="2">
    <location>
        <begin position="395"/>
        <end position="405"/>
    </location>
</feature>
<dbReference type="AlphaFoldDB" id="E3IUY4"/>
<dbReference type="eggNOG" id="COG2267">
    <property type="taxonomic scope" value="Bacteria"/>
</dbReference>
<feature type="compositionally biased region" description="Gly residues" evidence="2">
    <location>
        <begin position="1"/>
        <end position="14"/>
    </location>
</feature>
<dbReference type="InterPro" id="IPR000073">
    <property type="entry name" value="AB_hydrolase_1"/>
</dbReference>
<evidence type="ECO:0000256" key="2">
    <source>
        <dbReference type="SAM" id="MobiDB-lite"/>
    </source>
</evidence>
<dbReference type="FunCoup" id="E3IUY4">
    <property type="interactions" value="217"/>
</dbReference>
<sequence length="416" mass="43242">MRTAGGDDGTGTGGASRLVADASGGGSDEAGGRRDAAVRAPAAKAGGATRTGGATSRKDTLSPRFLTVHGHRRAYLRAGRGSPVLLIHGIGDSSATWLPVLPGLARRHTVIAPDLLGHGLSDKPRADYSVGGFACGMRDLLTVLGIERVTVVGHSLGGGVAMQFAYQFPERCERLVLVGTGGVGPQVSPLLRLAASPGGEALLSLLRLPPARLAGHGVISALGLLGTDLGRDSDEVARVFGGLATGQSRAAFLRTLRSAVDARGQAITMLDRCYLAQGMPTLIMWGAHDAVIPVEHARIAHEAMPGSRLEIFPDAGHFPHHTDPDRFQAVLADFFATTRPGSHTVREWRALLRSRALPPDAPAEEASRPVSAPRARHGDAEGRTGRAGPAGRPGRLADADRDAGRSDPAARLFKAG</sequence>
<dbReference type="SUPFAM" id="SSF53474">
    <property type="entry name" value="alpha/beta-Hydrolases"/>
    <property type="match status" value="1"/>
</dbReference>
<feature type="region of interest" description="Disordered" evidence="2">
    <location>
        <begin position="359"/>
        <end position="416"/>
    </location>
</feature>
<dbReference type="EMBL" id="CP002299">
    <property type="protein sequence ID" value="ADP78864.1"/>
    <property type="molecule type" value="Genomic_DNA"/>
</dbReference>
<evidence type="ECO:0000313" key="5">
    <source>
        <dbReference type="Proteomes" id="UP000002484"/>
    </source>
</evidence>
<accession>E3IUY4</accession>
<keyword evidence="1 4" id="KW-0378">Hydrolase</keyword>
<dbReference type="PANTHER" id="PTHR43798:SF31">
    <property type="entry name" value="AB HYDROLASE SUPERFAMILY PROTEIN YCLE"/>
    <property type="match status" value="1"/>
</dbReference>
<dbReference type="KEGG" id="fri:FraEuI1c_0786"/>
<gene>
    <name evidence="4" type="ordered locus">FraEuI1c_0786</name>
</gene>
<protein>
    <submittedName>
        <fullName evidence="4">Alpha/beta hydrolase fold protein</fullName>
    </submittedName>
</protein>
<organism evidence="4 5">
    <name type="scientific">Pseudofrankia inefficax (strain DSM 45817 / CECT 9037 / DDB 130130 / EuI1c)</name>
    <name type="common">Frankia inefficax</name>
    <dbReference type="NCBI Taxonomy" id="298654"/>
    <lineage>
        <taxon>Bacteria</taxon>
        <taxon>Bacillati</taxon>
        <taxon>Actinomycetota</taxon>
        <taxon>Actinomycetes</taxon>
        <taxon>Frankiales</taxon>
        <taxon>Frankiaceae</taxon>
        <taxon>Pseudofrankia</taxon>
    </lineage>
</organism>